<dbReference type="PANTHER" id="PTHR12126">
    <property type="entry name" value="NADH-UBIQUINONE OXIDOREDUCTASE 39 KDA SUBUNIT-RELATED"/>
    <property type="match status" value="1"/>
</dbReference>
<dbReference type="EMBL" id="LR536450">
    <property type="protein sequence ID" value="VFU07100.1"/>
    <property type="molecule type" value="Genomic_DNA"/>
</dbReference>
<dbReference type="Gene3D" id="3.40.50.720">
    <property type="entry name" value="NAD(P)-binding Rossmann-like Domain"/>
    <property type="match status" value="1"/>
</dbReference>
<reference evidence="2 3" key="1">
    <citation type="submission" date="2019-03" db="EMBL/GenBank/DDBJ databases">
        <authorList>
            <person name="Kox A.R. M."/>
        </authorList>
    </citation>
    <scope>NUCLEOTIDE SEQUENCE [LARGE SCALE GENOMIC DNA]</scope>
    <source>
        <strain evidence="2">MTUNDRAET4 annotated genome</strain>
    </source>
</reference>
<dbReference type="SUPFAM" id="SSF51735">
    <property type="entry name" value="NAD(P)-binding Rossmann-fold domains"/>
    <property type="match status" value="1"/>
</dbReference>
<accession>A0A4U8YWF6</accession>
<evidence type="ECO:0000259" key="1">
    <source>
        <dbReference type="Pfam" id="PF01370"/>
    </source>
</evidence>
<feature type="domain" description="NAD-dependent epimerase/dehydratase" evidence="1">
    <location>
        <begin position="12"/>
        <end position="221"/>
    </location>
</feature>
<dbReference type="FunFam" id="3.40.50.720:FF:000702">
    <property type="entry name" value="NADH dehydrogenase (Ubiquinone)"/>
    <property type="match status" value="1"/>
</dbReference>
<proteinExistence type="predicted"/>
<gene>
    <name evidence="2" type="ORF">MTUNDRAET4_0207</name>
</gene>
<dbReference type="AlphaFoldDB" id="A0A4U8YWF6"/>
<sequence length="335" mass="35814">MADELVRTNQLVTVFGGSGFIGRHVVRALARDGWRVRVATRRPDLAFHLQPLGNVGQISPVQANLRYPDSIVHALRDAQAVVNLVGILSETGEQKFDAVHADGVKTLAKAAKAGGASAFVQISAIGADPDSASAYARSKARGEAAAREAFPEAVILRPSVVFGPEDHFFNRFAAMARYMPALPLIGEGKTKLQPVFVGDVAKAVALAVEGKATQGAIYELGGPEVATLKRILEFVLKITERKRFLAPISFAQAKTIGGLTETLTKLSLGLFPEMFAITSDQVELLKTDNVVSAAAIADKRTLQGLGITPESFEAFVPTYLGRYRATGQFADRRAA</sequence>
<dbReference type="OrthoDB" id="9776313at2"/>
<dbReference type="InterPro" id="IPR051207">
    <property type="entry name" value="ComplexI_NDUFA9_subunit"/>
</dbReference>
<organism evidence="2 3">
    <name type="scientific">Methylocella tundrae</name>
    <dbReference type="NCBI Taxonomy" id="227605"/>
    <lineage>
        <taxon>Bacteria</taxon>
        <taxon>Pseudomonadati</taxon>
        <taxon>Pseudomonadota</taxon>
        <taxon>Alphaproteobacteria</taxon>
        <taxon>Hyphomicrobiales</taxon>
        <taxon>Beijerinckiaceae</taxon>
        <taxon>Methylocella</taxon>
    </lineage>
</organism>
<dbReference type="KEGG" id="mtun:MTUNDRAET4_0207"/>
<evidence type="ECO:0000313" key="3">
    <source>
        <dbReference type="Proteomes" id="UP000294360"/>
    </source>
</evidence>
<dbReference type="Pfam" id="PF01370">
    <property type="entry name" value="Epimerase"/>
    <property type="match status" value="1"/>
</dbReference>
<dbReference type="GO" id="GO:0044877">
    <property type="term" value="F:protein-containing complex binding"/>
    <property type="evidence" value="ECO:0007669"/>
    <property type="project" value="TreeGrafter"/>
</dbReference>
<keyword evidence="2" id="KW-0830">Ubiquinone</keyword>
<protein>
    <submittedName>
        <fullName evidence="2">NADH dehydrogenase (Ubiquinone)</fullName>
    </submittedName>
</protein>
<dbReference type="InterPro" id="IPR036291">
    <property type="entry name" value="NAD(P)-bd_dom_sf"/>
</dbReference>
<dbReference type="PANTHER" id="PTHR12126:SF11">
    <property type="entry name" value="NADH DEHYDROGENASE [UBIQUINONE] 1 ALPHA SUBCOMPLEX SUBUNIT 9, MITOCHONDRIAL"/>
    <property type="match status" value="1"/>
</dbReference>
<name>A0A4U8YWF6_METTU</name>
<dbReference type="InterPro" id="IPR001509">
    <property type="entry name" value="Epimerase_deHydtase"/>
</dbReference>
<dbReference type="Proteomes" id="UP000294360">
    <property type="component" value="Chromosome"/>
</dbReference>
<dbReference type="CDD" id="cd05271">
    <property type="entry name" value="NDUFA9_like_SDR_a"/>
    <property type="match status" value="1"/>
</dbReference>
<dbReference type="RefSeq" id="WP_134486101.1">
    <property type="nucleotide sequence ID" value="NZ_CP139089.1"/>
</dbReference>
<evidence type="ECO:0000313" key="2">
    <source>
        <dbReference type="EMBL" id="VFU07100.1"/>
    </source>
</evidence>